<protein>
    <recommendedName>
        <fullName evidence="3">PIN domain-containing protein</fullName>
    </recommendedName>
</protein>
<evidence type="ECO:0000313" key="2">
    <source>
        <dbReference type="Proteomes" id="UP000053244"/>
    </source>
</evidence>
<dbReference type="OrthoDB" id="3388622at2"/>
<gene>
    <name evidence="1" type="ORF">ADL15_05560</name>
</gene>
<dbReference type="InterPro" id="IPR029060">
    <property type="entry name" value="PIN-like_dom_sf"/>
</dbReference>
<comment type="caution">
    <text evidence="1">The sequence shown here is derived from an EMBL/GenBank/DDBJ whole genome shotgun (WGS) entry which is preliminary data.</text>
</comment>
<organism evidence="1 2">
    <name type="scientific">Actinoplanes awajinensis subsp. mycoplanecinus</name>
    <dbReference type="NCBI Taxonomy" id="135947"/>
    <lineage>
        <taxon>Bacteria</taxon>
        <taxon>Bacillati</taxon>
        <taxon>Actinomycetota</taxon>
        <taxon>Actinomycetes</taxon>
        <taxon>Micromonosporales</taxon>
        <taxon>Micromonosporaceae</taxon>
        <taxon>Actinoplanes</taxon>
    </lineage>
</organism>
<dbReference type="RefSeq" id="WP_067685521.1">
    <property type="nucleotide sequence ID" value="NZ_LLZH01000018.1"/>
</dbReference>
<accession>A0A0X3V8P5</accession>
<keyword evidence="2" id="KW-1185">Reference proteome</keyword>
<dbReference type="Proteomes" id="UP000053244">
    <property type="component" value="Unassembled WGS sequence"/>
</dbReference>
<evidence type="ECO:0000313" key="1">
    <source>
        <dbReference type="EMBL" id="KUL41145.1"/>
    </source>
</evidence>
<proteinExistence type="predicted"/>
<reference evidence="1 2" key="1">
    <citation type="submission" date="2015-10" db="EMBL/GenBank/DDBJ databases">
        <authorList>
            <person name="Gilbert D.G."/>
        </authorList>
    </citation>
    <scope>NUCLEOTIDE SEQUENCE [LARGE SCALE GENOMIC DNA]</scope>
    <source>
        <strain evidence="1 2">NRRL B-16712</strain>
    </source>
</reference>
<dbReference type="EMBL" id="LLZH01000018">
    <property type="protein sequence ID" value="KUL41145.1"/>
    <property type="molecule type" value="Genomic_DNA"/>
</dbReference>
<evidence type="ECO:0008006" key="3">
    <source>
        <dbReference type="Google" id="ProtNLM"/>
    </source>
</evidence>
<name>A0A0X3V8P5_9ACTN</name>
<dbReference type="AlphaFoldDB" id="A0A0X3V8P5"/>
<sequence length="132" mass="14083">MTEGRDAKLVLDTSAITAWARGSVAVGETLAEINDEGGAVIIPLWCLIEAGHHTAMIDRDRLELLLAHPATFLISDDAEDWESLVALRALVGRADCASAAMLALDLGVDVMTRDPKWYSGVAGGRIVLAIEE</sequence>
<dbReference type="SUPFAM" id="SSF88723">
    <property type="entry name" value="PIN domain-like"/>
    <property type="match status" value="1"/>
</dbReference>